<dbReference type="Pfam" id="PF01061">
    <property type="entry name" value="ABC2_membrane"/>
    <property type="match status" value="1"/>
</dbReference>
<keyword evidence="5" id="KW-0046">Antibiotic resistance</keyword>
<evidence type="ECO:0000313" key="8">
    <source>
        <dbReference type="EMBL" id="GAA3067943.1"/>
    </source>
</evidence>
<feature type="transmembrane region" description="Helical" evidence="6">
    <location>
        <begin position="157"/>
        <end position="180"/>
    </location>
</feature>
<evidence type="ECO:0000256" key="6">
    <source>
        <dbReference type="RuleBase" id="RU361157"/>
    </source>
</evidence>
<dbReference type="InterPro" id="IPR047817">
    <property type="entry name" value="ABC2_TM_bact-type"/>
</dbReference>
<gene>
    <name evidence="8" type="ORF">GCM10010529_20820</name>
</gene>
<keyword evidence="2 6" id="KW-0812">Transmembrane</keyword>
<feature type="transmembrane region" description="Helical" evidence="6">
    <location>
        <begin position="78"/>
        <end position="101"/>
    </location>
</feature>
<dbReference type="InterPro" id="IPR000412">
    <property type="entry name" value="ABC_2_transport"/>
</dbReference>
<dbReference type="RefSeq" id="WP_344681762.1">
    <property type="nucleotide sequence ID" value="NZ_BAAAVT010000012.1"/>
</dbReference>
<evidence type="ECO:0000256" key="5">
    <source>
        <dbReference type="ARBA" id="ARBA00023251"/>
    </source>
</evidence>
<evidence type="ECO:0000313" key="9">
    <source>
        <dbReference type="Proteomes" id="UP001500236"/>
    </source>
</evidence>
<reference evidence="9" key="1">
    <citation type="journal article" date="2019" name="Int. J. Syst. Evol. Microbiol.">
        <title>The Global Catalogue of Microorganisms (GCM) 10K type strain sequencing project: providing services to taxonomists for standard genome sequencing and annotation.</title>
        <authorList>
            <consortium name="The Broad Institute Genomics Platform"/>
            <consortium name="The Broad Institute Genome Sequencing Center for Infectious Disease"/>
            <person name="Wu L."/>
            <person name="Ma J."/>
        </authorList>
    </citation>
    <scope>NUCLEOTIDE SEQUENCE [LARGE SCALE GENOMIC DNA]</scope>
    <source>
        <strain evidence="9">JCM 14309</strain>
    </source>
</reference>
<dbReference type="InterPro" id="IPR013525">
    <property type="entry name" value="ABC2_TM"/>
</dbReference>
<keyword evidence="6" id="KW-0813">Transport</keyword>
<evidence type="ECO:0000256" key="2">
    <source>
        <dbReference type="ARBA" id="ARBA00022692"/>
    </source>
</evidence>
<keyword evidence="9" id="KW-1185">Reference proteome</keyword>
<keyword evidence="4 6" id="KW-0472">Membrane</keyword>
<comment type="caution">
    <text evidence="8">The sequence shown here is derived from an EMBL/GenBank/DDBJ whole genome shotgun (WGS) entry which is preliminary data.</text>
</comment>
<dbReference type="PROSITE" id="PS51012">
    <property type="entry name" value="ABC_TM2"/>
    <property type="match status" value="1"/>
</dbReference>
<protein>
    <recommendedName>
        <fullName evidence="6">Transport permease protein</fullName>
    </recommendedName>
</protein>
<keyword evidence="6" id="KW-1003">Cell membrane</keyword>
<dbReference type="InterPro" id="IPR052902">
    <property type="entry name" value="ABC-2_transporter"/>
</dbReference>
<evidence type="ECO:0000259" key="7">
    <source>
        <dbReference type="PROSITE" id="PS51012"/>
    </source>
</evidence>
<accession>A0ABP6M3C0</accession>
<name>A0ABP6M3C0_9MICC</name>
<dbReference type="PIRSF" id="PIRSF006648">
    <property type="entry name" value="DrrB"/>
    <property type="match status" value="1"/>
</dbReference>
<sequence length="267" mass="28035">MSSTHPQRELQKELAAVRPHSPGPRAWWRMTVAEAKMVVRDTAGLILPLGMPVLILVMQALAFGDEALTDELSVLDVYVLPLMLLMVVASVAVVNMPSFLATYRKTHILRRLAVTPASPAMVLVAQAVVSVVQIVVGIVLAFTVASVFFDASLPTDVVVALAVMGAAIASLYAIGMLVAAVSPTPNASLALGLIAFFGLAALGGLFGGMQNLPETLQSIGVWLPFGAAVEGLQQAWLGQTVDGQIWVALALWTAVGGGAAALLFRWE</sequence>
<dbReference type="PANTHER" id="PTHR43027">
    <property type="entry name" value="DOXORUBICIN RESISTANCE ABC TRANSPORTER PERMEASE PROTEIN DRRC-RELATED"/>
    <property type="match status" value="1"/>
</dbReference>
<evidence type="ECO:0000256" key="4">
    <source>
        <dbReference type="ARBA" id="ARBA00023136"/>
    </source>
</evidence>
<dbReference type="PANTHER" id="PTHR43027:SF2">
    <property type="entry name" value="TRANSPORT PERMEASE PROTEIN"/>
    <property type="match status" value="1"/>
</dbReference>
<feature type="domain" description="ABC transmembrane type-2" evidence="7">
    <location>
        <begin position="43"/>
        <end position="267"/>
    </location>
</feature>
<comment type="subcellular location">
    <subcellularLocation>
        <location evidence="6">Cell membrane</location>
        <topology evidence="6">Multi-pass membrane protein</topology>
    </subcellularLocation>
    <subcellularLocation>
        <location evidence="1">Membrane</location>
        <topology evidence="1">Multi-pass membrane protein</topology>
    </subcellularLocation>
</comment>
<dbReference type="Proteomes" id="UP001500236">
    <property type="component" value="Unassembled WGS sequence"/>
</dbReference>
<feature type="transmembrane region" description="Helical" evidence="6">
    <location>
        <begin position="245"/>
        <end position="264"/>
    </location>
</feature>
<proteinExistence type="inferred from homology"/>
<comment type="similarity">
    <text evidence="6">Belongs to the ABC-2 integral membrane protein family.</text>
</comment>
<evidence type="ECO:0000256" key="1">
    <source>
        <dbReference type="ARBA" id="ARBA00004141"/>
    </source>
</evidence>
<keyword evidence="3 6" id="KW-1133">Transmembrane helix</keyword>
<evidence type="ECO:0000256" key="3">
    <source>
        <dbReference type="ARBA" id="ARBA00022989"/>
    </source>
</evidence>
<dbReference type="EMBL" id="BAAAVT010000012">
    <property type="protein sequence ID" value="GAA3067943.1"/>
    <property type="molecule type" value="Genomic_DNA"/>
</dbReference>
<feature type="transmembrane region" description="Helical" evidence="6">
    <location>
        <begin position="122"/>
        <end position="145"/>
    </location>
</feature>
<organism evidence="8 9">
    <name type="scientific">Nesterenkonia aethiopica</name>
    <dbReference type="NCBI Taxonomy" id="269144"/>
    <lineage>
        <taxon>Bacteria</taxon>
        <taxon>Bacillati</taxon>
        <taxon>Actinomycetota</taxon>
        <taxon>Actinomycetes</taxon>
        <taxon>Micrococcales</taxon>
        <taxon>Micrococcaceae</taxon>
        <taxon>Nesterenkonia</taxon>
    </lineage>
</organism>
<feature type="transmembrane region" description="Helical" evidence="6">
    <location>
        <begin position="187"/>
        <end position="206"/>
    </location>
</feature>
<feature type="transmembrane region" description="Helical" evidence="6">
    <location>
        <begin position="45"/>
        <end position="63"/>
    </location>
</feature>